<accession>A0A0M9BNQ3</accession>
<dbReference type="Pfam" id="PF15637">
    <property type="entry name" value="Tox-HNH-HHH"/>
    <property type="match status" value="1"/>
</dbReference>
<dbReference type="Proteomes" id="UP000037688">
    <property type="component" value="Unassembled WGS sequence"/>
</dbReference>
<reference evidence="2 3" key="1">
    <citation type="submission" date="2015-08" db="EMBL/GenBank/DDBJ databases">
        <title>Draft genome sequence of cellulolytic and xylanolytic Paenibacillus sp. A59, isolated from a decaying forest soil from Patagonia, Argentina.</title>
        <authorList>
            <person name="Ghio S."/>
            <person name="Caceres A.M."/>
            <person name="Talia P."/>
            <person name="Grasso D."/>
            <person name="Campos E."/>
        </authorList>
    </citation>
    <scope>NUCLEOTIDE SEQUENCE [LARGE SCALE GENOMIC DNA]</scope>
    <source>
        <strain evidence="2 3">A59</strain>
    </source>
</reference>
<comment type="caution">
    <text evidence="2">The sequence shown here is derived from an EMBL/GenBank/DDBJ whole genome shotgun (WGS) entry which is preliminary data.</text>
</comment>
<protein>
    <recommendedName>
        <fullName evidence="1">Tox-HNH-HHH domain-containing protein</fullName>
    </recommendedName>
</protein>
<gene>
    <name evidence="2" type="ORF">AMS66_13775</name>
</gene>
<name>A0A0M9BNQ3_9BACL</name>
<organism evidence="2 3">
    <name type="scientific">Paenibacillus xylanivorans</name>
    <dbReference type="NCBI Taxonomy" id="1705561"/>
    <lineage>
        <taxon>Bacteria</taxon>
        <taxon>Bacillati</taxon>
        <taxon>Bacillota</taxon>
        <taxon>Bacilli</taxon>
        <taxon>Bacillales</taxon>
        <taxon>Paenibacillaceae</taxon>
        <taxon>Paenibacillus</taxon>
    </lineage>
</organism>
<evidence type="ECO:0000313" key="3">
    <source>
        <dbReference type="Proteomes" id="UP000037688"/>
    </source>
</evidence>
<sequence>MRYVDPSGYGCEDKGLNYETNPDHPIRVYRNVDLSKSEAIYVADPRLVVEMPFIGKNGSSMNSEGWLRDHKYFWKELLDRYPEAFSDNNKKIIAGKNPFTTMPTNDEVFRTYFPQYDVKGLRGQGLVHHHVGGGGQAVPVPTPIHPGSGGIHNVEKKLGIWGNDSMYAELLQKFIK</sequence>
<dbReference type="InterPro" id="IPR028915">
    <property type="entry name" value="Tox-HNH-HHH_dom"/>
</dbReference>
<evidence type="ECO:0000259" key="1">
    <source>
        <dbReference type="Pfam" id="PF15637"/>
    </source>
</evidence>
<keyword evidence="3" id="KW-1185">Reference proteome</keyword>
<dbReference type="EMBL" id="LITU01000059">
    <property type="protein sequence ID" value="KOY15998.1"/>
    <property type="molecule type" value="Genomic_DNA"/>
</dbReference>
<dbReference type="PATRIC" id="fig|1705561.3.peg.2670"/>
<proteinExistence type="predicted"/>
<feature type="domain" description="Tox-HNH-HHH" evidence="1">
    <location>
        <begin position="45"/>
        <end position="153"/>
    </location>
</feature>
<dbReference type="AlphaFoldDB" id="A0A0M9BNQ3"/>
<evidence type="ECO:0000313" key="2">
    <source>
        <dbReference type="EMBL" id="KOY15998.1"/>
    </source>
</evidence>